<dbReference type="OrthoDB" id="10262475at2759"/>
<gene>
    <name evidence="3" type="ORF">BRENAR_LOCUS4937</name>
</gene>
<dbReference type="PANTHER" id="PTHR10971">
    <property type="entry name" value="MRNA EXPORT FACTOR AND BUB3"/>
    <property type="match status" value="1"/>
</dbReference>
<dbReference type="Proteomes" id="UP000290900">
    <property type="component" value="Unassembled WGS sequence"/>
</dbReference>
<keyword evidence="1" id="KW-0853">WD repeat</keyword>
<dbReference type="InterPro" id="IPR036322">
    <property type="entry name" value="WD40_repeat_dom_sf"/>
</dbReference>
<dbReference type="SUPFAM" id="SSF50978">
    <property type="entry name" value="WD40 repeat-like"/>
    <property type="match status" value="1"/>
</dbReference>
<evidence type="ECO:0000256" key="2">
    <source>
        <dbReference type="ARBA" id="ARBA00022737"/>
    </source>
</evidence>
<name>A0A448YTH0_BRENA</name>
<keyword evidence="4" id="KW-1185">Reference proteome</keyword>
<keyword evidence="2" id="KW-0677">Repeat</keyword>
<proteinExistence type="predicted"/>
<dbReference type="InParanoid" id="A0A448YTH0"/>
<evidence type="ECO:0000313" key="3">
    <source>
        <dbReference type="EMBL" id="VEU24209.1"/>
    </source>
</evidence>
<dbReference type="EMBL" id="CAACVR010000075">
    <property type="protein sequence ID" value="VEU24209.1"/>
    <property type="molecule type" value="Genomic_DNA"/>
</dbReference>
<sequence length="183" mass="20528">MDSTGNFIVYGISTGENVIYDLRNLDHPVDTREAGFNYPLSTSLRMIPGGKGFVQGSMEGKVSVEVFGKQQQQADKYTFKCHRTVLTDDVEFVGPVNDISFLDQTRFFTAGSNVDRRVCLWDYTTKKRVKQYRNLPMGITKLQYNHKLGLLAIAMSDDSFKNSVSIEEGVVGEKGSVIMVINH</sequence>
<dbReference type="InterPro" id="IPR015943">
    <property type="entry name" value="WD40/YVTN_repeat-like_dom_sf"/>
</dbReference>
<dbReference type="AlphaFoldDB" id="A0A448YTH0"/>
<dbReference type="Gene3D" id="2.130.10.10">
    <property type="entry name" value="YVTN repeat-like/Quinoprotein amine dehydrogenase"/>
    <property type="match status" value="1"/>
</dbReference>
<dbReference type="STRING" id="13370.A0A448YTH0"/>
<protein>
    <submittedName>
        <fullName evidence="3">DEKNAAC105437</fullName>
    </submittedName>
</protein>
<organism evidence="3 4">
    <name type="scientific">Brettanomyces naardenensis</name>
    <name type="common">Yeast</name>
    <dbReference type="NCBI Taxonomy" id="13370"/>
    <lineage>
        <taxon>Eukaryota</taxon>
        <taxon>Fungi</taxon>
        <taxon>Dikarya</taxon>
        <taxon>Ascomycota</taxon>
        <taxon>Saccharomycotina</taxon>
        <taxon>Pichiomycetes</taxon>
        <taxon>Pichiales</taxon>
        <taxon>Pichiaceae</taxon>
        <taxon>Brettanomyces</taxon>
    </lineage>
</organism>
<accession>A0A448YTH0</accession>
<evidence type="ECO:0000313" key="4">
    <source>
        <dbReference type="Proteomes" id="UP000290900"/>
    </source>
</evidence>
<reference evidence="3 4" key="1">
    <citation type="submission" date="2018-12" db="EMBL/GenBank/DDBJ databases">
        <authorList>
            <person name="Tiukova I."/>
            <person name="Dainat J."/>
        </authorList>
    </citation>
    <scope>NUCLEOTIDE SEQUENCE [LARGE SCALE GENOMIC DNA]</scope>
</reference>
<evidence type="ECO:0000256" key="1">
    <source>
        <dbReference type="ARBA" id="ARBA00022574"/>
    </source>
</evidence>